<keyword evidence="2" id="KW-1003">Cell membrane</keyword>
<evidence type="ECO:0000313" key="8">
    <source>
        <dbReference type="EMBL" id="MBJ7595550.1"/>
    </source>
</evidence>
<accession>A0A934N084</accession>
<evidence type="ECO:0000256" key="4">
    <source>
        <dbReference type="ARBA" id="ARBA00022989"/>
    </source>
</evidence>
<dbReference type="Pfam" id="PF09678">
    <property type="entry name" value="Caa3_CtaG"/>
    <property type="match status" value="1"/>
</dbReference>
<dbReference type="EMBL" id="JAEKNS010000124">
    <property type="protein sequence ID" value="MBJ7595550.1"/>
    <property type="molecule type" value="Genomic_DNA"/>
</dbReference>
<evidence type="ECO:0000256" key="7">
    <source>
        <dbReference type="SAM" id="Phobius"/>
    </source>
</evidence>
<evidence type="ECO:0000256" key="1">
    <source>
        <dbReference type="ARBA" id="ARBA00004651"/>
    </source>
</evidence>
<keyword evidence="4 7" id="KW-1133">Transmembrane helix</keyword>
<evidence type="ECO:0000256" key="5">
    <source>
        <dbReference type="ARBA" id="ARBA00023136"/>
    </source>
</evidence>
<organism evidence="9 10">
    <name type="scientific">Candidatus Aeolococcus gillhamiae</name>
    <dbReference type="NCBI Taxonomy" id="3127015"/>
    <lineage>
        <taxon>Bacteria</taxon>
        <taxon>Bacillati</taxon>
        <taxon>Candidatus Dormiibacterota</taxon>
        <taxon>Candidatus Dormibacteria</taxon>
        <taxon>Candidatus Aeolococcales</taxon>
        <taxon>Candidatus Aeolococcaceae</taxon>
        <taxon>Candidatus Aeolococcus</taxon>
    </lineage>
</organism>
<reference evidence="9" key="2">
    <citation type="submission" date="2018-05" db="EMBL/GenBank/DDBJ databases">
        <authorList>
            <person name="Ferrari B."/>
        </authorList>
    </citation>
    <scope>NUCLEOTIDE SEQUENCE</scope>
    <source>
        <strain evidence="9">RRmetagenome_bin12</strain>
    </source>
</reference>
<evidence type="ECO:0000256" key="3">
    <source>
        <dbReference type="ARBA" id="ARBA00022692"/>
    </source>
</evidence>
<evidence type="ECO:0000313" key="9">
    <source>
        <dbReference type="EMBL" id="PZR82374.1"/>
    </source>
</evidence>
<feature type="transmembrane region" description="Helical" evidence="7">
    <location>
        <begin position="174"/>
        <end position="197"/>
    </location>
</feature>
<gene>
    <name evidence="9" type="ORF">DLM65_04010</name>
    <name evidence="8" type="ORF">JF886_11960</name>
</gene>
<feature type="transmembrane region" description="Helical" evidence="7">
    <location>
        <begin position="67"/>
        <end position="89"/>
    </location>
</feature>
<feature type="transmembrane region" description="Helical" evidence="7">
    <location>
        <begin position="12"/>
        <end position="31"/>
    </location>
</feature>
<keyword evidence="5 7" id="KW-0472">Membrane</keyword>
<comment type="caution">
    <text evidence="9">The sequence shown here is derived from an EMBL/GenBank/DDBJ whole genome shotgun (WGS) entry which is preliminary data.</text>
</comment>
<keyword evidence="3 7" id="KW-0812">Transmembrane</keyword>
<reference evidence="8 11" key="3">
    <citation type="submission" date="2020-10" db="EMBL/GenBank/DDBJ databases">
        <title>Ca. Dormibacterota MAGs.</title>
        <authorList>
            <person name="Montgomery K."/>
        </authorList>
    </citation>
    <scope>NUCLEOTIDE SEQUENCE [LARGE SCALE GENOMIC DNA]</scope>
    <source>
        <strain evidence="8">SC8812_S17_18</strain>
    </source>
</reference>
<feature type="transmembrane region" description="Helical" evidence="7">
    <location>
        <begin position="142"/>
        <end position="162"/>
    </location>
</feature>
<feature type="region of interest" description="Disordered" evidence="6">
    <location>
        <begin position="252"/>
        <end position="311"/>
    </location>
</feature>
<protein>
    <submittedName>
        <fullName evidence="8">Cytochrome c oxidase assembly protein</fullName>
    </submittedName>
</protein>
<feature type="transmembrane region" description="Helical" evidence="7">
    <location>
        <begin position="43"/>
        <end position="61"/>
    </location>
</feature>
<comment type="subcellular location">
    <subcellularLocation>
        <location evidence="1">Cell membrane</location>
        <topology evidence="1">Multi-pass membrane protein</topology>
    </subcellularLocation>
</comment>
<feature type="compositionally biased region" description="Low complexity" evidence="6">
    <location>
        <begin position="288"/>
        <end position="311"/>
    </location>
</feature>
<dbReference type="GO" id="GO:0005886">
    <property type="term" value="C:plasma membrane"/>
    <property type="evidence" value="ECO:0007669"/>
    <property type="project" value="UniProtKB-SubCell"/>
</dbReference>
<name>A0A2W6AFW3_9BACT</name>
<dbReference type="Proteomes" id="UP000248724">
    <property type="component" value="Unassembled WGS sequence"/>
</dbReference>
<dbReference type="Proteomes" id="UP000606991">
    <property type="component" value="Unassembled WGS sequence"/>
</dbReference>
<proteinExistence type="predicted"/>
<feature type="transmembrane region" description="Helical" evidence="7">
    <location>
        <begin position="109"/>
        <end position="130"/>
    </location>
</feature>
<dbReference type="InterPro" id="IPR019108">
    <property type="entry name" value="Caa3_assmbl_CtaG-rel"/>
</dbReference>
<dbReference type="EMBL" id="QHBU01000074">
    <property type="protein sequence ID" value="PZR82374.1"/>
    <property type="molecule type" value="Genomic_DNA"/>
</dbReference>
<sequence>MLPSPWSVPVDPVLVVGLVIAVTVTALSMQAARQEPRGAWRRAAAPVAVLLLVASWLSPLQTLASHYLLTAHLLQITLVMGVIPPLLLLGLPGRGWSRAPGWLASLGRVAVHPLSGMLAINVAFFGWHLTGAYEASLSSSELYAAQQLSLLAASVLFWWPIVVPLGDRRVLGRWATLGYIMVATIPQTFGGITVALAKHQLYPTYGAAPRIFGLSVLTDQQIAGACIALVSKIALFVAFSVVFMRLLSEAPSDDGDDGGGGGGRRRGTDTPSPQPSGSVPWLADLNAGRTVPEPVPVRPLRVPVGAGPRRE</sequence>
<accession>A0A2W6AFW3</accession>
<evidence type="ECO:0000256" key="6">
    <source>
        <dbReference type="SAM" id="MobiDB-lite"/>
    </source>
</evidence>
<dbReference type="AlphaFoldDB" id="A0A2W6AFW3"/>
<feature type="transmembrane region" description="Helical" evidence="7">
    <location>
        <begin position="222"/>
        <end position="243"/>
    </location>
</feature>
<dbReference type="RefSeq" id="WP_337312760.1">
    <property type="nucleotide sequence ID" value="NZ_JAEKNS010000124.1"/>
</dbReference>
<evidence type="ECO:0000313" key="10">
    <source>
        <dbReference type="Proteomes" id="UP000248724"/>
    </source>
</evidence>
<evidence type="ECO:0000313" key="11">
    <source>
        <dbReference type="Proteomes" id="UP000606991"/>
    </source>
</evidence>
<evidence type="ECO:0000256" key="2">
    <source>
        <dbReference type="ARBA" id="ARBA00022475"/>
    </source>
</evidence>
<reference evidence="9 10" key="1">
    <citation type="journal article" date="2017" name="Nature">
        <title>Atmospheric trace gases support primary production in Antarctic desert surface soil.</title>
        <authorList>
            <person name="Ji M."/>
            <person name="Greening C."/>
            <person name="Vanwonterghem I."/>
            <person name="Carere C.R."/>
            <person name="Bay S.K."/>
            <person name="Steen J.A."/>
            <person name="Montgomery K."/>
            <person name="Lines T."/>
            <person name="Beardall J."/>
            <person name="van Dorst J."/>
            <person name="Snape I."/>
            <person name="Stott M.B."/>
            <person name="Hugenholtz P."/>
            <person name="Ferrari B.C."/>
        </authorList>
    </citation>
    <scope>NUCLEOTIDE SEQUENCE [LARGE SCALE GENOMIC DNA]</scope>
    <source>
        <strain evidence="9">RRmetagenome_bin12</strain>
    </source>
</reference>